<gene>
    <name evidence="2" type="ORF">OS493_025707</name>
</gene>
<dbReference type="OrthoDB" id="5954088at2759"/>
<feature type="region of interest" description="Disordered" evidence="1">
    <location>
        <begin position="582"/>
        <end position="604"/>
    </location>
</feature>
<sequence length="647" mass="71859">MDLFMLPRDVRCRVISLLLGAVKIERDQHIDGGLYNRLYLCLYDLVADLVRLANGDSVSKYQATRKRLDSRKAGYRCLLASEVVQLLCIVPVFFDFIGKDPGVLDLIIIATKDSTIGEKIKALSWKVQSEGGGKSKVSREIAEYLLECVKDANPTSSGKRSKEDEKLTESTCKITSKRLVKTTSPERPHSSIASVWSKLQRYDAASGTRNKAVRAMSALGVRTRQSVELRGKRTKSVWRKPELGDRVEVGHQIYGRLAAIPESSMAPKFQQADYPMNHLDQQFTYVDFADITWDAASDTWKQISYSKEFQESRSRKGSRTVDNRNGREGAAQFLSDAIRQNLQLRVDLPAAYNSNVSPVQGEPLTTGETVITDHVRSIVRECLQEADVRWISSQEADINGNYYETGYNDAEQYSDEWEDQTSPVVISEVTANVDSESTKDCEVVEEDIDTNSKAMEEDMPLMEDSLDGDSLDDHGSDSGQRFAVESEEMVSFTEHARINAWKTPEVIKKAANSGIPSRVGSATTRVNASPSTSPPPQRPSSPTQPGAIPFRQADRWLAGGRDVSCAYLKRVSIPLPGWMEGLDGRRPKSSPVLRGPMQTSSPVTSRTLLTRPTTGRLVGGATRVLIRGSSPAIYGRIQPTRVVVRRR</sequence>
<dbReference type="EMBL" id="MU825894">
    <property type="protein sequence ID" value="KAJ7383835.1"/>
    <property type="molecule type" value="Genomic_DNA"/>
</dbReference>
<comment type="caution">
    <text evidence="2">The sequence shown here is derived from an EMBL/GenBank/DDBJ whole genome shotgun (WGS) entry which is preliminary data.</text>
</comment>
<dbReference type="Proteomes" id="UP001163046">
    <property type="component" value="Unassembled WGS sequence"/>
</dbReference>
<evidence type="ECO:0000313" key="3">
    <source>
        <dbReference type="Proteomes" id="UP001163046"/>
    </source>
</evidence>
<feature type="region of interest" description="Disordered" evidence="1">
    <location>
        <begin position="511"/>
        <end position="548"/>
    </location>
</feature>
<proteinExistence type="predicted"/>
<organism evidence="2 3">
    <name type="scientific">Desmophyllum pertusum</name>
    <dbReference type="NCBI Taxonomy" id="174260"/>
    <lineage>
        <taxon>Eukaryota</taxon>
        <taxon>Metazoa</taxon>
        <taxon>Cnidaria</taxon>
        <taxon>Anthozoa</taxon>
        <taxon>Hexacorallia</taxon>
        <taxon>Scleractinia</taxon>
        <taxon>Caryophylliina</taxon>
        <taxon>Caryophylliidae</taxon>
        <taxon>Desmophyllum</taxon>
    </lineage>
</organism>
<accession>A0A9X0D1W7</accession>
<evidence type="ECO:0000256" key="1">
    <source>
        <dbReference type="SAM" id="MobiDB-lite"/>
    </source>
</evidence>
<reference evidence="2" key="1">
    <citation type="submission" date="2023-01" db="EMBL/GenBank/DDBJ databases">
        <title>Genome assembly of the deep-sea coral Lophelia pertusa.</title>
        <authorList>
            <person name="Herrera S."/>
            <person name="Cordes E."/>
        </authorList>
    </citation>
    <scope>NUCLEOTIDE SEQUENCE</scope>
    <source>
        <strain evidence="2">USNM1676648</strain>
        <tissue evidence="2">Polyp</tissue>
    </source>
</reference>
<evidence type="ECO:0000313" key="2">
    <source>
        <dbReference type="EMBL" id="KAJ7383835.1"/>
    </source>
</evidence>
<dbReference type="AlphaFoldDB" id="A0A9X0D1W7"/>
<name>A0A9X0D1W7_9CNID</name>
<keyword evidence="3" id="KW-1185">Reference proteome</keyword>
<protein>
    <submittedName>
        <fullName evidence="2">Uncharacterized protein</fullName>
    </submittedName>
</protein>